<dbReference type="AlphaFoldDB" id="A0A8S9IAU6"/>
<accession>A0A8S9IAU6</accession>
<protein>
    <submittedName>
        <fullName evidence="2">Uncharacterized protein</fullName>
    </submittedName>
</protein>
<feature type="compositionally biased region" description="Basic and acidic residues" evidence="1">
    <location>
        <begin position="1"/>
        <end position="11"/>
    </location>
</feature>
<feature type="compositionally biased region" description="Basic and acidic residues" evidence="1">
    <location>
        <begin position="105"/>
        <end position="121"/>
    </location>
</feature>
<name>A0A8S9IAU6_BRACR</name>
<comment type="caution">
    <text evidence="2">The sequence shown here is derived from an EMBL/GenBank/DDBJ whole genome shotgun (WGS) entry which is preliminary data.</text>
</comment>
<gene>
    <name evidence="2" type="ORF">F2Q68_00024749</name>
</gene>
<proteinExistence type="predicted"/>
<feature type="region of interest" description="Disordered" evidence="1">
    <location>
        <begin position="88"/>
        <end position="129"/>
    </location>
</feature>
<feature type="compositionally biased region" description="Polar residues" evidence="1">
    <location>
        <begin position="90"/>
        <end position="101"/>
    </location>
</feature>
<dbReference type="EMBL" id="QGKW02001911">
    <property type="protein sequence ID" value="KAF2566432.1"/>
    <property type="molecule type" value="Genomic_DNA"/>
</dbReference>
<dbReference type="Proteomes" id="UP000712281">
    <property type="component" value="Unassembled WGS sequence"/>
</dbReference>
<evidence type="ECO:0000313" key="3">
    <source>
        <dbReference type="Proteomes" id="UP000712281"/>
    </source>
</evidence>
<feature type="compositionally biased region" description="Basic residues" evidence="1">
    <location>
        <begin position="31"/>
        <end position="40"/>
    </location>
</feature>
<feature type="region of interest" description="Disordered" evidence="1">
    <location>
        <begin position="1"/>
        <end position="44"/>
    </location>
</feature>
<reference evidence="2" key="1">
    <citation type="submission" date="2019-12" db="EMBL/GenBank/DDBJ databases">
        <title>Genome sequencing and annotation of Brassica cretica.</title>
        <authorList>
            <person name="Studholme D.J."/>
            <person name="Sarris P.F."/>
        </authorList>
    </citation>
    <scope>NUCLEOTIDE SEQUENCE</scope>
    <source>
        <strain evidence="2">PFS-001/15</strain>
        <tissue evidence="2">Leaf</tissue>
    </source>
</reference>
<evidence type="ECO:0000256" key="1">
    <source>
        <dbReference type="SAM" id="MobiDB-lite"/>
    </source>
</evidence>
<evidence type="ECO:0000313" key="2">
    <source>
        <dbReference type="EMBL" id="KAF2566432.1"/>
    </source>
</evidence>
<sequence length="129" mass="14851">MVKEEAKDTRRTKGPSSCLHRPELYAGEQPHRRHNNHRKPAGNIITLNEPTISCVPNIGKHQSICSRSHPTPYATNTEKRLHATSKHRIQTNMNIPQSGINPSFREPKRLRLHKNEDDRTVPKSRQRKA</sequence>
<organism evidence="2 3">
    <name type="scientific">Brassica cretica</name>
    <name type="common">Mustard</name>
    <dbReference type="NCBI Taxonomy" id="69181"/>
    <lineage>
        <taxon>Eukaryota</taxon>
        <taxon>Viridiplantae</taxon>
        <taxon>Streptophyta</taxon>
        <taxon>Embryophyta</taxon>
        <taxon>Tracheophyta</taxon>
        <taxon>Spermatophyta</taxon>
        <taxon>Magnoliopsida</taxon>
        <taxon>eudicotyledons</taxon>
        <taxon>Gunneridae</taxon>
        <taxon>Pentapetalae</taxon>
        <taxon>rosids</taxon>
        <taxon>malvids</taxon>
        <taxon>Brassicales</taxon>
        <taxon>Brassicaceae</taxon>
        <taxon>Brassiceae</taxon>
        <taxon>Brassica</taxon>
    </lineage>
</organism>